<comment type="caution">
    <text evidence="2">The sequence shown here is derived from an EMBL/GenBank/DDBJ whole genome shotgun (WGS) entry which is preliminary data.</text>
</comment>
<evidence type="ECO:0000313" key="3">
    <source>
        <dbReference type="Proteomes" id="UP000625210"/>
    </source>
</evidence>
<feature type="coiled-coil region" evidence="1">
    <location>
        <begin position="181"/>
        <end position="208"/>
    </location>
</feature>
<dbReference type="Proteomes" id="UP000625210">
    <property type="component" value="Unassembled WGS sequence"/>
</dbReference>
<keyword evidence="1" id="KW-0175">Coiled coil</keyword>
<proteinExistence type="predicted"/>
<sequence length="210" mass="22714">MRQLIAIIATIVAFGITVSLPLVSDPSPSEESLADKVDSMEISQDLASQELSENLKSMDAQKLHHEVDLNGMLAEINQNNSKLGSANKDILVNLESIDNKALLNKDISQKLGLVHTGLGGQNQTLGDIQLVTGQQVGLSTDLNNLSQLLHAKMNLISATADTQVNQVNQLRSITLDTKRKMQQVVNLNVQLEKKLQAAAAKSKKADQSMP</sequence>
<name>A0A8J2YER3_9BACL</name>
<reference evidence="2" key="2">
    <citation type="submission" date="2020-09" db="EMBL/GenBank/DDBJ databases">
        <authorList>
            <person name="Sun Q."/>
            <person name="Zhou Y."/>
        </authorList>
    </citation>
    <scope>NUCLEOTIDE SEQUENCE</scope>
    <source>
        <strain evidence="2">CGMCC 1.15179</strain>
    </source>
</reference>
<organism evidence="2 3">
    <name type="scientific">Marinithermofilum abyssi</name>
    <dbReference type="NCBI Taxonomy" id="1571185"/>
    <lineage>
        <taxon>Bacteria</taxon>
        <taxon>Bacillati</taxon>
        <taxon>Bacillota</taxon>
        <taxon>Bacilli</taxon>
        <taxon>Bacillales</taxon>
        <taxon>Thermoactinomycetaceae</taxon>
        <taxon>Marinithermofilum</taxon>
    </lineage>
</organism>
<dbReference type="RefSeq" id="WP_188648866.1">
    <property type="nucleotide sequence ID" value="NZ_BMHQ01000013.1"/>
</dbReference>
<dbReference type="AlphaFoldDB" id="A0A8J2YER3"/>
<protein>
    <submittedName>
        <fullName evidence="2">Uncharacterized protein</fullName>
    </submittedName>
</protein>
<gene>
    <name evidence="2" type="ORF">GCM10011571_31690</name>
</gene>
<evidence type="ECO:0000256" key="1">
    <source>
        <dbReference type="SAM" id="Coils"/>
    </source>
</evidence>
<keyword evidence="3" id="KW-1185">Reference proteome</keyword>
<reference evidence="2" key="1">
    <citation type="journal article" date="2014" name="Int. J. Syst. Evol. Microbiol.">
        <title>Complete genome sequence of Corynebacterium casei LMG S-19264T (=DSM 44701T), isolated from a smear-ripened cheese.</title>
        <authorList>
            <consortium name="US DOE Joint Genome Institute (JGI-PGF)"/>
            <person name="Walter F."/>
            <person name="Albersmeier A."/>
            <person name="Kalinowski J."/>
            <person name="Ruckert C."/>
        </authorList>
    </citation>
    <scope>NUCLEOTIDE SEQUENCE</scope>
    <source>
        <strain evidence="2">CGMCC 1.15179</strain>
    </source>
</reference>
<accession>A0A8J2YER3</accession>
<dbReference type="EMBL" id="BMHQ01000013">
    <property type="protein sequence ID" value="GGE27144.1"/>
    <property type="molecule type" value="Genomic_DNA"/>
</dbReference>
<evidence type="ECO:0000313" key="2">
    <source>
        <dbReference type="EMBL" id="GGE27144.1"/>
    </source>
</evidence>